<dbReference type="PANTHER" id="PTHR43861:SF6">
    <property type="entry name" value="METHYLTRANSFERASE TYPE 11"/>
    <property type="match status" value="1"/>
</dbReference>
<dbReference type="GO" id="GO:0032259">
    <property type="term" value="P:methylation"/>
    <property type="evidence" value="ECO:0007669"/>
    <property type="project" value="UniProtKB-KW"/>
</dbReference>
<dbReference type="Pfam" id="PF13489">
    <property type="entry name" value="Methyltransf_23"/>
    <property type="match status" value="1"/>
</dbReference>
<accession>A0ABU9XNM4</accession>
<evidence type="ECO:0000313" key="1">
    <source>
        <dbReference type="EMBL" id="MEN2785421.1"/>
    </source>
</evidence>
<proteinExistence type="predicted"/>
<dbReference type="PANTHER" id="PTHR43861">
    <property type="entry name" value="TRANS-ACONITATE 2-METHYLTRANSFERASE-RELATED"/>
    <property type="match status" value="1"/>
</dbReference>
<dbReference type="CDD" id="cd02440">
    <property type="entry name" value="AdoMet_MTases"/>
    <property type="match status" value="1"/>
</dbReference>
<organism evidence="1 2">
    <name type="scientific">Sphingomonas qilianensis</name>
    <dbReference type="NCBI Taxonomy" id="1736690"/>
    <lineage>
        <taxon>Bacteria</taxon>
        <taxon>Pseudomonadati</taxon>
        <taxon>Pseudomonadota</taxon>
        <taxon>Alphaproteobacteria</taxon>
        <taxon>Sphingomonadales</taxon>
        <taxon>Sphingomonadaceae</taxon>
        <taxon>Sphingomonas</taxon>
    </lineage>
</organism>
<keyword evidence="2" id="KW-1185">Reference proteome</keyword>
<evidence type="ECO:0000313" key="2">
    <source>
        <dbReference type="Proteomes" id="UP001404104"/>
    </source>
</evidence>
<dbReference type="Proteomes" id="UP001404104">
    <property type="component" value="Unassembled WGS sequence"/>
</dbReference>
<reference evidence="1 2" key="1">
    <citation type="submission" date="2024-05" db="EMBL/GenBank/DDBJ databases">
        <authorList>
            <person name="Liu Q."/>
            <person name="Xin Y.-H."/>
        </authorList>
    </citation>
    <scope>NUCLEOTIDE SEQUENCE [LARGE SCALE GENOMIC DNA]</scope>
    <source>
        <strain evidence="1 2">CGMCC 1.15349</strain>
    </source>
</reference>
<gene>
    <name evidence="1" type="ORF">ABC969_03180</name>
</gene>
<name>A0ABU9XNM4_9SPHN</name>
<protein>
    <submittedName>
        <fullName evidence="1">Methyltransferase domain-containing protein</fullName>
    </submittedName>
</protein>
<dbReference type="SUPFAM" id="SSF53335">
    <property type="entry name" value="S-adenosyl-L-methionine-dependent methyltransferases"/>
    <property type="match status" value="1"/>
</dbReference>
<sequence>MTEAAPIVDYGFHNEAVSHTHAYLYPAVKAALHAHAGGRKLFELGCGNGSMAADLAALGYHVAGVDPAASGIAIARANFPQCQLEIGSTEEDLVARFGQFDVLVSLEVAEHVFSPHRYAEAIAELLIPGGIAILSTPYHSYLKNLAMAATGKLDNHFTALWEGGHIKFWSRSTLGTLMARAGFEEIRFDRVGRIPALAKSMVATYRKKGD</sequence>
<keyword evidence="1" id="KW-0489">Methyltransferase</keyword>
<dbReference type="RefSeq" id="WP_345862898.1">
    <property type="nucleotide sequence ID" value="NZ_JBDIMF010000001.1"/>
</dbReference>
<keyword evidence="1" id="KW-0808">Transferase</keyword>
<dbReference type="GO" id="GO:0008168">
    <property type="term" value="F:methyltransferase activity"/>
    <property type="evidence" value="ECO:0007669"/>
    <property type="project" value="UniProtKB-KW"/>
</dbReference>
<dbReference type="InterPro" id="IPR029063">
    <property type="entry name" value="SAM-dependent_MTases_sf"/>
</dbReference>
<dbReference type="Gene3D" id="3.40.50.150">
    <property type="entry name" value="Vaccinia Virus protein VP39"/>
    <property type="match status" value="1"/>
</dbReference>
<comment type="caution">
    <text evidence="1">The sequence shown here is derived from an EMBL/GenBank/DDBJ whole genome shotgun (WGS) entry which is preliminary data.</text>
</comment>
<dbReference type="EMBL" id="JBDIMF010000001">
    <property type="protein sequence ID" value="MEN2785421.1"/>
    <property type="molecule type" value="Genomic_DNA"/>
</dbReference>